<dbReference type="InterPro" id="IPR008283">
    <property type="entry name" value="Peptidase_M17_N"/>
</dbReference>
<keyword evidence="11" id="KW-1185">Reference proteome</keyword>
<feature type="binding site" evidence="8">
    <location>
        <position position="349"/>
    </location>
    <ligand>
        <name>Mn(2+)</name>
        <dbReference type="ChEBI" id="CHEBI:29035"/>
        <label>1</label>
    </ligand>
</feature>
<evidence type="ECO:0000256" key="2">
    <source>
        <dbReference type="ARBA" id="ARBA00000967"/>
    </source>
</evidence>
<feature type="binding site" evidence="8">
    <location>
        <position position="351"/>
    </location>
    <ligand>
        <name>Mn(2+)</name>
        <dbReference type="ChEBI" id="CHEBI:29035"/>
        <label>2</label>
    </ligand>
</feature>
<gene>
    <name evidence="8" type="primary">pepA</name>
    <name evidence="10" type="ORF">NR989_02615</name>
</gene>
<dbReference type="NCBIfam" id="NF002073">
    <property type="entry name" value="PRK00913.1-2"/>
    <property type="match status" value="1"/>
</dbReference>
<feature type="active site" evidence="8">
    <location>
        <position position="279"/>
    </location>
</feature>
<evidence type="ECO:0000256" key="5">
    <source>
        <dbReference type="ARBA" id="ARBA00022670"/>
    </source>
</evidence>
<comment type="similarity">
    <text evidence="3 8">Belongs to the peptidase M17 family.</text>
</comment>
<evidence type="ECO:0000256" key="7">
    <source>
        <dbReference type="ARBA" id="ARBA00023211"/>
    </source>
</evidence>
<comment type="function">
    <text evidence="8">Presumably involved in the processing and regular turnover of intracellular proteins. Catalyzes the removal of unsubstituted N-terminal amino acids from various peptides.</text>
</comment>
<sequence length="498" mass="53467">MKSIQFSFDTNVSNIDTLILPVTSKGNLPQGIENIQHLPEIETFVEELFNAGDFSGKVGKTLLLIKPKDFSIKRLLLVGVGEIDKLTAKSYLTALKASADALDHCGSIHTVNALAFVSPKNVTTNQQAWSCMQNAQVFQRSFYDYSHESRGEHPVKEPKLESMIFPCHPQDAAVQQGQSSAIGMALTQDLANMPSNFCTPSYLADTAIALGKEYGFEINILDRKEMIEMGMGSFMAVAQGGPTPPKMICLSYKGGSPEDAPIALVGKGVTFDTGGISLKPGQAMDEMKYDMGGAATVLGVFKSLGELKPNLNVVGVIPATENMPSGEAIKPGDVVTSLSGQTIEVLNTDAEGRLILCDALTYTQQTYKPAKIIDMATLTGACIIALGHHVSAIMGNNQELIDNLLSAGQNTYDRFWQMPMGEEWDEQLKSNFADMANIGGRAGGSITAAQFLARFTKEVDWAHLDIAGTAWVSGDNKGATGRPVPALVEYLLNEATNG</sequence>
<feature type="active site" evidence="8">
    <location>
        <position position="353"/>
    </location>
</feature>
<keyword evidence="8" id="KW-0963">Cytoplasm</keyword>
<comment type="catalytic activity">
    <reaction evidence="1 8">
        <text>Release of an N-terminal amino acid, Xaa-|-Yaa-, in which Xaa is preferably Leu, but may be other amino acids including Pro although not Arg or Lys, and Yaa may be Pro. Amino acid amides and methyl esters are also readily hydrolyzed, but rates on arylamides are exceedingly low.</text>
        <dbReference type="EC" id="3.4.11.1"/>
    </reaction>
</comment>
<keyword evidence="6 8" id="KW-0378">Hydrolase</keyword>
<dbReference type="EMBL" id="CP102381">
    <property type="protein sequence ID" value="WEJ63162.1"/>
    <property type="molecule type" value="Genomic_DNA"/>
</dbReference>
<dbReference type="PANTHER" id="PTHR11963:SF23">
    <property type="entry name" value="CYTOSOL AMINOPEPTIDASE"/>
    <property type="match status" value="1"/>
</dbReference>
<dbReference type="SUPFAM" id="SSF52949">
    <property type="entry name" value="Macro domain-like"/>
    <property type="match status" value="1"/>
</dbReference>
<feature type="binding site" evidence="8">
    <location>
        <position position="290"/>
    </location>
    <ligand>
        <name>Mn(2+)</name>
        <dbReference type="ChEBI" id="CHEBI:29035"/>
        <label>2</label>
    </ligand>
</feature>
<reference evidence="10 11" key="1">
    <citation type="submission" date="2022-06" db="EMBL/GenBank/DDBJ databases">
        <title>Thiomicrohabdus sp. nov, an obligately chemolithoautotrophic, sulfur-oxidizing bacterium isolated from beach of Guanyin Mountain. Amoy.</title>
        <authorList>
            <person name="Zhu H."/>
        </authorList>
    </citation>
    <scope>NUCLEOTIDE SEQUENCE [LARGE SCALE GENOMIC DNA]</scope>
    <source>
        <strain evidence="10 11">XGS-01</strain>
    </source>
</reference>
<comment type="catalytic activity">
    <reaction evidence="2 8">
        <text>Release of an N-terminal amino acid, preferentially leucine, but not glutamic or aspartic acids.</text>
        <dbReference type="EC" id="3.4.11.10"/>
    </reaction>
</comment>
<evidence type="ECO:0000256" key="3">
    <source>
        <dbReference type="ARBA" id="ARBA00009528"/>
    </source>
</evidence>
<name>A0ABY8CCE5_9GAMM</name>
<dbReference type="RefSeq" id="WP_275595416.1">
    <property type="nucleotide sequence ID" value="NZ_CP102381.1"/>
</dbReference>
<feature type="domain" description="Cytosol aminopeptidase" evidence="9">
    <location>
        <begin position="347"/>
        <end position="354"/>
    </location>
</feature>
<dbReference type="Gene3D" id="3.40.220.10">
    <property type="entry name" value="Leucine Aminopeptidase, subunit E, domain 1"/>
    <property type="match status" value="1"/>
</dbReference>
<dbReference type="GO" id="GO:0004177">
    <property type="term" value="F:aminopeptidase activity"/>
    <property type="evidence" value="ECO:0007669"/>
    <property type="project" value="UniProtKB-KW"/>
</dbReference>
<feature type="binding site" evidence="8">
    <location>
        <position position="272"/>
    </location>
    <ligand>
        <name>Mn(2+)</name>
        <dbReference type="ChEBI" id="CHEBI:29035"/>
        <label>1</label>
    </ligand>
</feature>
<feature type="binding site" evidence="8">
    <location>
        <position position="351"/>
    </location>
    <ligand>
        <name>Mn(2+)</name>
        <dbReference type="ChEBI" id="CHEBI:29035"/>
        <label>1</label>
    </ligand>
</feature>
<keyword evidence="5 8" id="KW-0645">Protease</keyword>
<dbReference type="HAMAP" id="MF_00181">
    <property type="entry name" value="Cytosol_peptidase_M17"/>
    <property type="match status" value="1"/>
</dbReference>
<dbReference type="InterPro" id="IPR043472">
    <property type="entry name" value="Macro_dom-like"/>
</dbReference>
<proteinExistence type="inferred from homology"/>
<dbReference type="EC" id="3.4.11.10" evidence="8"/>
<dbReference type="EC" id="3.4.11.1" evidence="8"/>
<dbReference type="Gene3D" id="3.40.630.10">
    <property type="entry name" value="Zn peptidases"/>
    <property type="match status" value="1"/>
</dbReference>
<organism evidence="10 11">
    <name type="scientific">Thiomicrorhabdus lithotrophica</name>
    <dbReference type="NCBI Taxonomy" id="2949997"/>
    <lineage>
        <taxon>Bacteria</taxon>
        <taxon>Pseudomonadati</taxon>
        <taxon>Pseudomonadota</taxon>
        <taxon>Gammaproteobacteria</taxon>
        <taxon>Thiotrichales</taxon>
        <taxon>Piscirickettsiaceae</taxon>
        <taxon>Thiomicrorhabdus</taxon>
    </lineage>
</organism>
<comment type="cofactor">
    <cofactor evidence="8">
        <name>Mn(2+)</name>
        <dbReference type="ChEBI" id="CHEBI:29035"/>
    </cofactor>
    <text evidence="8">Binds 2 manganese ions per subunit.</text>
</comment>
<dbReference type="SUPFAM" id="SSF53187">
    <property type="entry name" value="Zn-dependent exopeptidases"/>
    <property type="match status" value="1"/>
</dbReference>
<evidence type="ECO:0000313" key="11">
    <source>
        <dbReference type="Proteomes" id="UP001222275"/>
    </source>
</evidence>
<protein>
    <recommendedName>
        <fullName evidence="8">Probable cytosol aminopeptidase</fullName>
        <ecNumber evidence="8">3.4.11.1</ecNumber>
    </recommendedName>
    <alternativeName>
        <fullName evidence="8">Leucine aminopeptidase</fullName>
        <shortName evidence="8">LAP</shortName>
        <ecNumber evidence="8">3.4.11.10</ecNumber>
    </alternativeName>
    <alternativeName>
        <fullName evidence="8">Leucyl aminopeptidase</fullName>
    </alternativeName>
</protein>
<dbReference type="InterPro" id="IPR023042">
    <property type="entry name" value="Peptidase_M17_leu_NH2_pept"/>
</dbReference>
<dbReference type="PANTHER" id="PTHR11963">
    <property type="entry name" value="LEUCINE AMINOPEPTIDASE-RELATED"/>
    <property type="match status" value="1"/>
</dbReference>
<dbReference type="InterPro" id="IPR000819">
    <property type="entry name" value="Peptidase_M17_C"/>
</dbReference>
<dbReference type="Pfam" id="PF02789">
    <property type="entry name" value="Peptidase_M17_N"/>
    <property type="match status" value="1"/>
</dbReference>
<comment type="subcellular location">
    <subcellularLocation>
        <location evidence="8">Cytoplasm</location>
    </subcellularLocation>
</comment>
<accession>A0ABY8CCE5</accession>
<dbReference type="NCBIfam" id="NF002074">
    <property type="entry name" value="PRK00913.1-4"/>
    <property type="match status" value="1"/>
</dbReference>
<dbReference type="PROSITE" id="PS00631">
    <property type="entry name" value="CYTOSOL_AP"/>
    <property type="match status" value="1"/>
</dbReference>
<evidence type="ECO:0000256" key="4">
    <source>
        <dbReference type="ARBA" id="ARBA00022438"/>
    </source>
</evidence>
<dbReference type="InterPro" id="IPR011356">
    <property type="entry name" value="Leucine_aapep/pepB"/>
</dbReference>
<feature type="binding site" evidence="8">
    <location>
        <position position="272"/>
    </location>
    <ligand>
        <name>Mn(2+)</name>
        <dbReference type="ChEBI" id="CHEBI:29035"/>
        <label>2</label>
    </ligand>
</feature>
<keyword evidence="4 8" id="KW-0031">Aminopeptidase</keyword>
<dbReference type="NCBIfam" id="NF002077">
    <property type="entry name" value="PRK00913.2-4"/>
    <property type="match status" value="1"/>
</dbReference>
<evidence type="ECO:0000256" key="6">
    <source>
        <dbReference type="ARBA" id="ARBA00022801"/>
    </source>
</evidence>
<evidence type="ECO:0000259" key="9">
    <source>
        <dbReference type="PROSITE" id="PS00631"/>
    </source>
</evidence>
<feature type="binding site" evidence="8">
    <location>
        <position position="267"/>
    </location>
    <ligand>
        <name>Mn(2+)</name>
        <dbReference type="ChEBI" id="CHEBI:29035"/>
        <label>2</label>
    </ligand>
</feature>
<evidence type="ECO:0000256" key="1">
    <source>
        <dbReference type="ARBA" id="ARBA00000135"/>
    </source>
</evidence>
<dbReference type="CDD" id="cd00433">
    <property type="entry name" value="Peptidase_M17"/>
    <property type="match status" value="1"/>
</dbReference>
<dbReference type="PRINTS" id="PR00481">
    <property type="entry name" value="LAMNOPPTDASE"/>
</dbReference>
<dbReference type="Pfam" id="PF00883">
    <property type="entry name" value="Peptidase_M17"/>
    <property type="match status" value="1"/>
</dbReference>
<dbReference type="Proteomes" id="UP001222275">
    <property type="component" value="Chromosome"/>
</dbReference>
<evidence type="ECO:0000313" key="10">
    <source>
        <dbReference type="EMBL" id="WEJ63162.1"/>
    </source>
</evidence>
<keyword evidence="7 8" id="KW-0464">Manganese</keyword>
<evidence type="ECO:0000256" key="8">
    <source>
        <dbReference type="HAMAP-Rule" id="MF_00181"/>
    </source>
</evidence>
<keyword evidence="8" id="KW-0479">Metal-binding</keyword>